<feature type="compositionally biased region" description="Polar residues" evidence="1">
    <location>
        <begin position="60"/>
        <end position="74"/>
    </location>
</feature>
<feature type="compositionally biased region" description="Polar residues" evidence="1">
    <location>
        <begin position="22"/>
        <end position="32"/>
    </location>
</feature>
<comment type="caution">
    <text evidence="2">The sequence shown here is derived from an EMBL/GenBank/DDBJ whole genome shotgun (WGS) entry which is preliminary data.</text>
</comment>
<dbReference type="EMBL" id="BMKP01000013">
    <property type="protein sequence ID" value="GGF28323.1"/>
    <property type="molecule type" value="Genomic_DNA"/>
</dbReference>
<dbReference type="RefSeq" id="WP_163396418.1">
    <property type="nucleotide sequence ID" value="NZ_BMKP01000013.1"/>
</dbReference>
<accession>A0ABQ1UY84</accession>
<gene>
    <name evidence="2" type="ORF">GCM10011518_42070</name>
</gene>
<feature type="compositionally biased region" description="Basic and acidic residues" evidence="1">
    <location>
        <begin position="8"/>
        <end position="21"/>
    </location>
</feature>
<protein>
    <recommendedName>
        <fullName evidence="4">Cag pathogenicity island protein</fullName>
    </recommendedName>
</protein>
<feature type="compositionally biased region" description="Acidic residues" evidence="1">
    <location>
        <begin position="37"/>
        <end position="46"/>
    </location>
</feature>
<evidence type="ECO:0008006" key="4">
    <source>
        <dbReference type="Google" id="ProtNLM"/>
    </source>
</evidence>
<evidence type="ECO:0000313" key="2">
    <source>
        <dbReference type="EMBL" id="GGF28323.1"/>
    </source>
</evidence>
<evidence type="ECO:0000313" key="3">
    <source>
        <dbReference type="Proteomes" id="UP000655016"/>
    </source>
</evidence>
<dbReference type="Proteomes" id="UP000655016">
    <property type="component" value="Unassembled WGS sequence"/>
</dbReference>
<name>A0ABQ1UY84_9FLAO</name>
<feature type="region of interest" description="Disordered" evidence="1">
    <location>
        <begin position="1"/>
        <end position="74"/>
    </location>
</feature>
<keyword evidence="3" id="KW-1185">Reference proteome</keyword>
<proteinExistence type="predicted"/>
<reference evidence="3" key="1">
    <citation type="journal article" date="2019" name="Int. J. Syst. Evol. Microbiol.">
        <title>The Global Catalogue of Microorganisms (GCM) 10K type strain sequencing project: providing services to taxonomists for standard genome sequencing and annotation.</title>
        <authorList>
            <consortium name="The Broad Institute Genomics Platform"/>
            <consortium name="The Broad Institute Genome Sequencing Center for Infectious Disease"/>
            <person name="Wu L."/>
            <person name="Ma J."/>
        </authorList>
    </citation>
    <scope>NUCLEOTIDE SEQUENCE [LARGE SCALE GENOMIC DNA]</scope>
    <source>
        <strain evidence="3">CGMCC 1.16060</strain>
    </source>
</reference>
<organism evidence="2 3">
    <name type="scientific">Flavobacterium limi</name>
    <dbReference type="NCBI Taxonomy" id="2045105"/>
    <lineage>
        <taxon>Bacteria</taxon>
        <taxon>Pseudomonadati</taxon>
        <taxon>Bacteroidota</taxon>
        <taxon>Flavobacteriia</taxon>
        <taxon>Flavobacteriales</taxon>
        <taxon>Flavobacteriaceae</taxon>
        <taxon>Flavobacterium</taxon>
    </lineage>
</organism>
<sequence length="74" mass="8324">MENQKNNTAKDELKDSDKDFNARNQYSGSGNFSPDEEKSDQEDLENLEPSVNNDEPESPTDLQQDESGTLKSNN</sequence>
<evidence type="ECO:0000256" key="1">
    <source>
        <dbReference type="SAM" id="MobiDB-lite"/>
    </source>
</evidence>